<sequence length="297" mass="33328">MQGWIAVQRAALASARVQPQVASRVARSLQESRWGLRNQQHRQAAQAATVQKASAAVEQSPGPQWLAPLHPALTSLTGMLRPNRASSARSRNRHSKTMIPAVIQRYQQPDIYLSVPLEPLYADLHVYHRCARNRRNSLTFCGPLYNLIVYTDEAALSAVQNGSAQPIDHCYRAVLRQLQIDPVNMLPIHAGFYAVDVSGVLHPRGFRMRLPVRPTDLEECTDLQLGFVNWIVRAIDVFVERDVIPPPFLAISVARMQLEERRYGRDICCPPGIRLAHGIEDLLILKLNRSARTRSGS</sequence>
<dbReference type="GO" id="GO:0006412">
    <property type="term" value="P:translation"/>
    <property type="evidence" value="ECO:0007669"/>
    <property type="project" value="InterPro"/>
</dbReference>
<gene>
    <name evidence="1" type="ORF">CYME_CMO365C</name>
</gene>
<evidence type="ECO:0000313" key="1">
    <source>
        <dbReference type="EMBL" id="BAM81525.1"/>
    </source>
</evidence>
<organism evidence="1 2">
    <name type="scientific">Cyanidioschyzon merolae (strain NIES-3377 / 10D)</name>
    <name type="common">Unicellular red alga</name>
    <dbReference type="NCBI Taxonomy" id="280699"/>
    <lineage>
        <taxon>Eukaryota</taxon>
        <taxon>Rhodophyta</taxon>
        <taxon>Bangiophyceae</taxon>
        <taxon>Cyanidiales</taxon>
        <taxon>Cyanidiaceae</taxon>
        <taxon>Cyanidioschyzon</taxon>
    </lineage>
</organism>
<reference evidence="1 2" key="1">
    <citation type="journal article" date="2004" name="Nature">
        <title>Genome sequence of the ultrasmall unicellular red alga Cyanidioschyzon merolae 10D.</title>
        <authorList>
            <person name="Matsuzaki M."/>
            <person name="Misumi O."/>
            <person name="Shin-i T."/>
            <person name="Maruyama S."/>
            <person name="Takahara M."/>
            <person name="Miyagishima S."/>
            <person name="Mori T."/>
            <person name="Nishida K."/>
            <person name="Yagisawa F."/>
            <person name="Nishida K."/>
            <person name="Yoshida Y."/>
            <person name="Nishimura Y."/>
            <person name="Nakao S."/>
            <person name="Kobayashi T."/>
            <person name="Momoyama Y."/>
            <person name="Higashiyama T."/>
            <person name="Minoda A."/>
            <person name="Sano M."/>
            <person name="Nomoto H."/>
            <person name="Oishi K."/>
            <person name="Hayashi H."/>
            <person name="Ohta F."/>
            <person name="Nishizaka S."/>
            <person name="Haga S."/>
            <person name="Miura S."/>
            <person name="Morishita T."/>
            <person name="Kabeya Y."/>
            <person name="Terasawa K."/>
            <person name="Suzuki Y."/>
            <person name="Ishii Y."/>
            <person name="Asakawa S."/>
            <person name="Takano H."/>
            <person name="Ohta N."/>
            <person name="Kuroiwa H."/>
            <person name="Tanaka K."/>
            <person name="Shimizu N."/>
            <person name="Sugano S."/>
            <person name="Sato N."/>
            <person name="Nozaki H."/>
            <person name="Ogasawara N."/>
            <person name="Kohara Y."/>
            <person name="Kuroiwa T."/>
        </authorList>
    </citation>
    <scope>NUCLEOTIDE SEQUENCE [LARGE SCALE GENOMIC DNA]</scope>
    <source>
        <strain evidence="1 2">10D</strain>
    </source>
</reference>
<dbReference type="KEGG" id="cme:CYME_CMO365C"/>
<dbReference type="InterPro" id="IPR011035">
    <property type="entry name" value="Ribosomal_bL25/Gln-tRNA_synth"/>
</dbReference>
<evidence type="ECO:0000313" key="2">
    <source>
        <dbReference type="Proteomes" id="UP000007014"/>
    </source>
</evidence>
<dbReference type="GeneID" id="16995676"/>
<dbReference type="EMBL" id="AP006497">
    <property type="protein sequence ID" value="BAM81525.1"/>
    <property type="molecule type" value="Genomic_DNA"/>
</dbReference>
<dbReference type="OrthoDB" id="10438745at2759"/>
<accession>M1V5Z4</accession>
<dbReference type="AlphaFoldDB" id="M1V5Z4"/>
<dbReference type="SUPFAM" id="SSF50715">
    <property type="entry name" value="Ribosomal protein L25-like"/>
    <property type="match status" value="1"/>
</dbReference>
<protein>
    <submittedName>
        <fullName evidence="1">Uncharacterized protein</fullName>
    </submittedName>
</protein>
<reference evidence="1 2" key="2">
    <citation type="journal article" date="2007" name="BMC Biol.">
        <title>A 100%-complete sequence reveals unusually simple genomic features in the hot-spring red alga Cyanidioschyzon merolae.</title>
        <authorList>
            <person name="Nozaki H."/>
            <person name="Takano H."/>
            <person name="Misumi O."/>
            <person name="Terasawa K."/>
            <person name="Matsuzaki M."/>
            <person name="Maruyama S."/>
            <person name="Nishida K."/>
            <person name="Yagisawa F."/>
            <person name="Yoshida Y."/>
            <person name="Fujiwara T."/>
            <person name="Takio S."/>
            <person name="Tamura K."/>
            <person name="Chung S.J."/>
            <person name="Nakamura S."/>
            <person name="Kuroiwa H."/>
            <person name="Tanaka K."/>
            <person name="Sato N."/>
            <person name="Kuroiwa T."/>
        </authorList>
    </citation>
    <scope>NUCLEOTIDE SEQUENCE [LARGE SCALE GENOMIC DNA]</scope>
    <source>
        <strain evidence="1 2">10D</strain>
    </source>
</reference>
<dbReference type="RefSeq" id="XP_005537561.1">
    <property type="nucleotide sequence ID" value="XM_005537504.1"/>
</dbReference>
<keyword evidence="2" id="KW-1185">Reference proteome</keyword>
<name>M1V5Z4_CYAM1</name>
<proteinExistence type="predicted"/>
<dbReference type="Proteomes" id="UP000007014">
    <property type="component" value="Chromosome 15"/>
</dbReference>